<dbReference type="Gene3D" id="3.40.850.10">
    <property type="entry name" value="Kinesin motor domain"/>
    <property type="match status" value="1"/>
</dbReference>
<dbReference type="GO" id="GO:0005871">
    <property type="term" value="C:kinesin complex"/>
    <property type="evidence" value="ECO:0000318"/>
    <property type="project" value="GO_Central"/>
</dbReference>
<sequence>MDKYNQEHIERKLLYNEIMEMKGNVRVFCRCRPLSSEEVSKGHTCSFHFDPSKNRKLQIIASDASRKQFKFDHVFPPQANQETVFAETLLIVRSVLDGYNACIFAYGQTGTGKTFTIEGTEETRGVYYRTLEDLFKISTNRSSTMQYQFYVSMLEVYNENIRDLLNSKLDIKQTSEGKQEILGLTLAQAYNTDEVWELLETGKRNRSVGSTSVNELSSRSHCLLRVTVMRENLINGTQTKSHLWLVDLAGSKRIGKTEAKGERLKESQFINRSLSALGDVIAAFASKNQHIPYQN</sequence>
<dbReference type="AlphaFoldDB" id="A0A0K9P265"/>
<comment type="caution">
    <text evidence="5">The sequence shown here is derived from an EMBL/GenBank/DDBJ whole genome shotgun (WGS) entry which is preliminary data.</text>
</comment>
<dbReference type="GO" id="GO:0007018">
    <property type="term" value="P:microtubule-based movement"/>
    <property type="evidence" value="ECO:0000318"/>
    <property type="project" value="GO_Central"/>
</dbReference>
<proteinExistence type="inferred from homology"/>
<keyword evidence="6" id="KW-1185">Reference proteome</keyword>
<dbReference type="Pfam" id="PF00225">
    <property type="entry name" value="Kinesin"/>
    <property type="match status" value="1"/>
</dbReference>
<organism evidence="5 6">
    <name type="scientific">Zostera marina</name>
    <name type="common">Eelgrass</name>
    <dbReference type="NCBI Taxonomy" id="29655"/>
    <lineage>
        <taxon>Eukaryota</taxon>
        <taxon>Viridiplantae</taxon>
        <taxon>Streptophyta</taxon>
        <taxon>Embryophyta</taxon>
        <taxon>Tracheophyta</taxon>
        <taxon>Spermatophyta</taxon>
        <taxon>Magnoliopsida</taxon>
        <taxon>Liliopsida</taxon>
        <taxon>Zosteraceae</taxon>
        <taxon>Zostera</taxon>
    </lineage>
</organism>
<feature type="domain" description="Kinesin motor" evidence="4">
    <location>
        <begin position="24"/>
        <end position="295"/>
    </location>
</feature>
<keyword evidence="2 3" id="KW-0505">Motor protein</keyword>
<dbReference type="STRING" id="29655.A0A0K9P265"/>
<dbReference type="SMART" id="SM00129">
    <property type="entry name" value="KISc"/>
    <property type="match status" value="1"/>
</dbReference>
<dbReference type="OrthoDB" id="3176171at2759"/>
<dbReference type="GO" id="GO:0008017">
    <property type="term" value="F:microtubule binding"/>
    <property type="evidence" value="ECO:0000318"/>
    <property type="project" value="GO_Central"/>
</dbReference>
<dbReference type="GO" id="GO:0016887">
    <property type="term" value="F:ATP hydrolysis activity"/>
    <property type="evidence" value="ECO:0000318"/>
    <property type="project" value="GO_Central"/>
</dbReference>
<dbReference type="GO" id="GO:0003777">
    <property type="term" value="F:microtubule motor activity"/>
    <property type="evidence" value="ECO:0000318"/>
    <property type="project" value="GO_Central"/>
</dbReference>
<dbReference type="PROSITE" id="PS50067">
    <property type="entry name" value="KINESIN_MOTOR_2"/>
    <property type="match status" value="1"/>
</dbReference>
<keyword evidence="1" id="KW-0493">Microtubule</keyword>
<feature type="binding site" evidence="3">
    <location>
        <begin position="107"/>
        <end position="114"/>
    </location>
    <ligand>
        <name>ATP</name>
        <dbReference type="ChEBI" id="CHEBI:30616"/>
    </ligand>
</feature>
<evidence type="ECO:0000256" key="3">
    <source>
        <dbReference type="PROSITE-ProRule" id="PRU00283"/>
    </source>
</evidence>
<dbReference type="EMBL" id="LFYR01001279">
    <property type="protein sequence ID" value="KMZ63078.1"/>
    <property type="molecule type" value="Genomic_DNA"/>
</dbReference>
<comment type="similarity">
    <text evidence="3">Belongs to the TRAFAC class myosin-kinesin ATPase superfamily. Kinesin family.</text>
</comment>
<dbReference type="PANTHER" id="PTHR47972:SF2">
    <property type="entry name" value="KINESIN-LIKE PROTEIN KIN-14S"/>
    <property type="match status" value="1"/>
</dbReference>
<name>A0A0K9P265_ZOSMR</name>
<evidence type="ECO:0000313" key="6">
    <source>
        <dbReference type="Proteomes" id="UP000036987"/>
    </source>
</evidence>
<dbReference type="InterPro" id="IPR027640">
    <property type="entry name" value="Kinesin-like_fam"/>
</dbReference>
<dbReference type="PANTHER" id="PTHR47972">
    <property type="entry name" value="KINESIN-LIKE PROTEIN KLP-3"/>
    <property type="match status" value="1"/>
</dbReference>
<keyword evidence="3" id="KW-0067">ATP-binding</keyword>
<protein>
    <recommendedName>
        <fullName evidence="4">Kinesin motor domain-containing protein</fullName>
    </recommendedName>
</protein>
<evidence type="ECO:0000256" key="1">
    <source>
        <dbReference type="ARBA" id="ARBA00022701"/>
    </source>
</evidence>
<accession>A0A0K9P265</accession>
<dbReference type="InterPro" id="IPR036961">
    <property type="entry name" value="Kinesin_motor_dom_sf"/>
</dbReference>
<dbReference type="Proteomes" id="UP000036987">
    <property type="component" value="Unassembled WGS sequence"/>
</dbReference>
<keyword evidence="3" id="KW-0547">Nucleotide-binding</keyword>
<dbReference type="PRINTS" id="PR00380">
    <property type="entry name" value="KINESINHEAVY"/>
</dbReference>
<dbReference type="GO" id="GO:0005524">
    <property type="term" value="F:ATP binding"/>
    <property type="evidence" value="ECO:0007669"/>
    <property type="project" value="UniProtKB-UniRule"/>
</dbReference>
<dbReference type="OMA" id="YVQLSQH"/>
<dbReference type="InterPro" id="IPR027417">
    <property type="entry name" value="P-loop_NTPase"/>
</dbReference>
<dbReference type="SUPFAM" id="SSF52540">
    <property type="entry name" value="P-loop containing nucleoside triphosphate hydrolases"/>
    <property type="match status" value="1"/>
</dbReference>
<dbReference type="GO" id="GO:0005737">
    <property type="term" value="C:cytoplasm"/>
    <property type="evidence" value="ECO:0000318"/>
    <property type="project" value="GO_Central"/>
</dbReference>
<dbReference type="GO" id="GO:0051225">
    <property type="term" value="P:spindle assembly"/>
    <property type="evidence" value="ECO:0000318"/>
    <property type="project" value="GO_Central"/>
</dbReference>
<evidence type="ECO:0000313" key="5">
    <source>
        <dbReference type="EMBL" id="KMZ63078.1"/>
    </source>
</evidence>
<reference evidence="6" key="1">
    <citation type="journal article" date="2016" name="Nature">
        <title>The genome of the seagrass Zostera marina reveals angiosperm adaptation to the sea.</title>
        <authorList>
            <person name="Olsen J.L."/>
            <person name="Rouze P."/>
            <person name="Verhelst B."/>
            <person name="Lin Y.-C."/>
            <person name="Bayer T."/>
            <person name="Collen J."/>
            <person name="Dattolo E."/>
            <person name="De Paoli E."/>
            <person name="Dittami S."/>
            <person name="Maumus F."/>
            <person name="Michel G."/>
            <person name="Kersting A."/>
            <person name="Lauritano C."/>
            <person name="Lohaus R."/>
            <person name="Toepel M."/>
            <person name="Tonon T."/>
            <person name="Vanneste K."/>
            <person name="Amirebrahimi M."/>
            <person name="Brakel J."/>
            <person name="Bostroem C."/>
            <person name="Chovatia M."/>
            <person name="Grimwood J."/>
            <person name="Jenkins J.W."/>
            <person name="Jueterbock A."/>
            <person name="Mraz A."/>
            <person name="Stam W.T."/>
            <person name="Tice H."/>
            <person name="Bornberg-Bauer E."/>
            <person name="Green P.J."/>
            <person name="Pearson G.A."/>
            <person name="Procaccini G."/>
            <person name="Duarte C.M."/>
            <person name="Schmutz J."/>
            <person name="Reusch T.B.H."/>
            <person name="Van de Peer Y."/>
        </authorList>
    </citation>
    <scope>NUCLEOTIDE SEQUENCE [LARGE SCALE GENOMIC DNA]</scope>
    <source>
        <strain evidence="6">cv. Finnish</strain>
    </source>
</reference>
<dbReference type="GO" id="GO:0005874">
    <property type="term" value="C:microtubule"/>
    <property type="evidence" value="ECO:0000318"/>
    <property type="project" value="GO_Central"/>
</dbReference>
<evidence type="ECO:0000256" key="2">
    <source>
        <dbReference type="ARBA" id="ARBA00023175"/>
    </source>
</evidence>
<gene>
    <name evidence="5" type="ORF">ZOSMA_42G01170</name>
</gene>
<dbReference type="InterPro" id="IPR001752">
    <property type="entry name" value="Kinesin_motor_dom"/>
</dbReference>
<evidence type="ECO:0000259" key="4">
    <source>
        <dbReference type="PROSITE" id="PS50067"/>
    </source>
</evidence>